<dbReference type="Pfam" id="PF13181">
    <property type="entry name" value="TPR_8"/>
    <property type="match status" value="2"/>
</dbReference>
<dbReference type="InterPro" id="IPR019734">
    <property type="entry name" value="TPR_rpt"/>
</dbReference>
<dbReference type="EMBL" id="UINC01056886">
    <property type="protein sequence ID" value="SVB77441.1"/>
    <property type="molecule type" value="Genomic_DNA"/>
</dbReference>
<protein>
    <submittedName>
        <fullName evidence="2">Uncharacterized protein</fullName>
    </submittedName>
</protein>
<proteinExistence type="predicted"/>
<sequence length="255" mass="29948">MLNNYNYRPTSVFIYFCLFVSFSCTGLKGYFNTFYNAEQYFDKAEKIRIQNRGDKIPKTAFDHYEKVIEKSEYVINTYPEFKFRKKAQLLIAQSHFYRSEYDEASSVLLNMSEEFGDQVTLEYSFWSAMIKWREGKVQAAINLLSSLNNATINNNEKAKIYMAIAEIYFDETMESESMDYLEKAAKIIKDPVEKGQIYYRIADLSFENKVYDRALASYQQVIKNSQSKKQVQEANLRSVQIYRLNDDLDKATNSI</sequence>
<evidence type="ECO:0000313" key="2">
    <source>
        <dbReference type="EMBL" id="SVB77441.1"/>
    </source>
</evidence>
<feature type="transmembrane region" description="Helical" evidence="1">
    <location>
        <begin position="12"/>
        <end position="31"/>
    </location>
</feature>
<accession>A0A382GTD0</accession>
<keyword evidence="1" id="KW-1133">Transmembrane helix</keyword>
<evidence type="ECO:0000256" key="1">
    <source>
        <dbReference type="SAM" id="Phobius"/>
    </source>
</evidence>
<gene>
    <name evidence="2" type="ORF">METZ01_LOCUS230295</name>
</gene>
<dbReference type="InterPro" id="IPR011990">
    <property type="entry name" value="TPR-like_helical_dom_sf"/>
</dbReference>
<dbReference type="AlphaFoldDB" id="A0A382GTD0"/>
<dbReference type="Gene3D" id="1.25.40.10">
    <property type="entry name" value="Tetratricopeptide repeat domain"/>
    <property type="match status" value="2"/>
</dbReference>
<dbReference type="SUPFAM" id="SSF48452">
    <property type="entry name" value="TPR-like"/>
    <property type="match status" value="1"/>
</dbReference>
<organism evidence="2">
    <name type="scientific">marine metagenome</name>
    <dbReference type="NCBI Taxonomy" id="408172"/>
    <lineage>
        <taxon>unclassified sequences</taxon>
        <taxon>metagenomes</taxon>
        <taxon>ecological metagenomes</taxon>
    </lineage>
</organism>
<feature type="non-terminal residue" evidence="2">
    <location>
        <position position="255"/>
    </location>
</feature>
<keyword evidence="1" id="KW-0812">Transmembrane</keyword>
<name>A0A382GTD0_9ZZZZ</name>
<reference evidence="2" key="1">
    <citation type="submission" date="2018-05" db="EMBL/GenBank/DDBJ databases">
        <authorList>
            <person name="Lanie J.A."/>
            <person name="Ng W.-L."/>
            <person name="Kazmierczak K.M."/>
            <person name="Andrzejewski T.M."/>
            <person name="Davidsen T.M."/>
            <person name="Wayne K.J."/>
            <person name="Tettelin H."/>
            <person name="Glass J.I."/>
            <person name="Rusch D."/>
            <person name="Podicherti R."/>
            <person name="Tsui H.-C.T."/>
            <person name="Winkler M.E."/>
        </authorList>
    </citation>
    <scope>NUCLEOTIDE SEQUENCE</scope>
</reference>
<keyword evidence="1" id="KW-0472">Membrane</keyword>